<sequence>MITNILTTGIIVLAILITLIWLAIELQYRNRPGNALELTSQDWNLAVAEPERYLLVGEMELCNRTKSLEIMVPEVQAKVKLLSSGSLEGVNYQTRIIPFHKDAPARYDNYWFAYIVKVGKKTKLKISIDIQGNNLKQLNSAWIKVHYITYGPEGRIPKVQHIIVPLKFPNPNSTPKVREVTNAKVFPIPTHLLTQLDDPIEIIKRYVVPHAQKGDIVTIGETPLALIQGRFRHPTDIKLGWVAKRICYFFLPTSSLATACGMQTLVDIVGPIRVLIAFFGGSIAKILGKSGMFYQFAGQQARLIDDVTGTLPPYDQFIVLGPENPQEVVEKIQQATGLSAAIVDVNDLKAVKILAATSNVSHSLLEEALRTNPAGNADEQTPVVLIRPSLS</sequence>
<proteinExistence type="predicted"/>
<dbReference type="eggNOG" id="COG4071">
    <property type="taxonomic scope" value="Bacteria"/>
</dbReference>
<dbReference type="EMBL" id="CP000393">
    <property type="protein sequence ID" value="ABG53371.1"/>
    <property type="molecule type" value="Genomic_DNA"/>
</dbReference>
<name>Q10WK3_TRIEI</name>
<evidence type="ECO:0000313" key="2">
    <source>
        <dbReference type="EMBL" id="ABG53371.1"/>
    </source>
</evidence>
<feature type="transmembrane region" description="Helical" evidence="1">
    <location>
        <begin position="6"/>
        <end position="24"/>
    </location>
</feature>
<dbReference type="STRING" id="203124.Tery_4381"/>
<evidence type="ECO:0008006" key="3">
    <source>
        <dbReference type="Google" id="ProtNLM"/>
    </source>
</evidence>
<dbReference type="HOGENOM" id="CLU_709652_0_0_3"/>
<protein>
    <recommendedName>
        <fullName evidence="3">F420-0:Gamma-glutamyl ligase</fullName>
    </recommendedName>
</protein>
<accession>Q10WK3</accession>
<dbReference type="SUPFAM" id="SSF144010">
    <property type="entry name" value="CofE-like"/>
    <property type="match status" value="1"/>
</dbReference>
<reference evidence="2" key="1">
    <citation type="submission" date="2006-06" db="EMBL/GenBank/DDBJ databases">
        <title>Complete sequence of Trichodesmium erythraeum IMS101.</title>
        <authorList>
            <consortium name="US DOE Joint Genome Institute"/>
            <person name="Copeland A."/>
            <person name="Lucas S."/>
            <person name="Lapidus A."/>
            <person name="Barry K."/>
            <person name="Detter J.C."/>
            <person name="Glavina del Rio T."/>
            <person name="Hammon N."/>
            <person name="Israni S."/>
            <person name="Dalin E."/>
            <person name="Tice H."/>
            <person name="Pitluck S."/>
            <person name="Kiss H."/>
            <person name="Munk A.C."/>
            <person name="Brettin T."/>
            <person name="Bruce D."/>
            <person name="Han C."/>
            <person name="Tapia R."/>
            <person name="Gilna P."/>
            <person name="Schmutz J."/>
            <person name="Larimer F."/>
            <person name="Land M."/>
            <person name="Hauser L."/>
            <person name="Kyrpides N."/>
            <person name="Kim E."/>
            <person name="Richardson P."/>
        </authorList>
    </citation>
    <scope>NUCLEOTIDE SEQUENCE [LARGE SCALE GENOMIC DNA]</scope>
    <source>
        <strain evidence="2">IMS101</strain>
    </source>
</reference>
<gene>
    <name evidence="2" type="ordered locus">Tery_4381</name>
</gene>
<evidence type="ECO:0000256" key="1">
    <source>
        <dbReference type="SAM" id="Phobius"/>
    </source>
</evidence>
<organism evidence="2">
    <name type="scientific">Trichodesmium erythraeum (strain IMS101)</name>
    <dbReference type="NCBI Taxonomy" id="203124"/>
    <lineage>
        <taxon>Bacteria</taxon>
        <taxon>Bacillati</taxon>
        <taxon>Cyanobacteriota</taxon>
        <taxon>Cyanophyceae</taxon>
        <taxon>Oscillatoriophycideae</taxon>
        <taxon>Oscillatoriales</taxon>
        <taxon>Microcoleaceae</taxon>
        <taxon>Trichodesmium</taxon>
    </lineage>
</organism>
<keyword evidence="1" id="KW-1133">Transmembrane helix</keyword>
<dbReference type="KEGG" id="ter:Tery_4381"/>
<dbReference type="AlphaFoldDB" id="Q10WK3"/>
<keyword evidence="1" id="KW-0472">Membrane</keyword>
<keyword evidence="1" id="KW-0812">Transmembrane</keyword>